<dbReference type="Proteomes" id="UP000291084">
    <property type="component" value="Chromosome 1"/>
</dbReference>
<dbReference type="AlphaFoldDB" id="A0A0S3R5C5"/>
<keyword evidence="1" id="KW-0812">Transmembrane</keyword>
<accession>A0A0S3R5C5</accession>
<name>A0A0S3R5C5_PHAAN</name>
<reference evidence="2 3" key="1">
    <citation type="journal article" date="2015" name="Sci. Rep.">
        <title>The power of single molecule real-time sequencing technology in the de novo assembly of a eukaryotic genome.</title>
        <authorList>
            <person name="Sakai H."/>
            <person name="Naito K."/>
            <person name="Ogiso-Tanaka E."/>
            <person name="Takahashi Y."/>
            <person name="Iseki K."/>
            <person name="Muto C."/>
            <person name="Satou K."/>
            <person name="Teruya K."/>
            <person name="Shiroma A."/>
            <person name="Shimoji M."/>
            <person name="Hirano T."/>
            <person name="Itoh T."/>
            <person name="Kaga A."/>
            <person name="Tomooka N."/>
        </authorList>
    </citation>
    <scope>NUCLEOTIDE SEQUENCE [LARGE SCALE GENOMIC DNA]</scope>
    <source>
        <strain evidence="3">cv. Shumari</strain>
    </source>
</reference>
<keyword evidence="3" id="KW-1185">Reference proteome</keyword>
<sequence>MMMPQVLSNFLFASSTSSSSCFPFPSYRTTKSCRSSSSSALSYFFFQTVLASFLVFLFFPSHKKLKGLFLEVETEGLFCFLSSDSVLFYAMH</sequence>
<evidence type="ECO:0000313" key="2">
    <source>
        <dbReference type="EMBL" id="BAT75774.1"/>
    </source>
</evidence>
<keyword evidence="1" id="KW-1133">Transmembrane helix</keyword>
<gene>
    <name evidence="2" type="primary">Vigan.01G369000</name>
    <name evidence="2" type="ORF">VIGAN_01369000</name>
</gene>
<organism evidence="2 3">
    <name type="scientific">Vigna angularis var. angularis</name>
    <dbReference type="NCBI Taxonomy" id="157739"/>
    <lineage>
        <taxon>Eukaryota</taxon>
        <taxon>Viridiplantae</taxon>
        <taxon>Streptophyta</taxon>
        <taxon>Embryophyta</taxon>
        <taxon>Tracheophyta</taxon>
        <taxon>Spermatophyta</taxon>
        <taxon>Magnoliopsida</taxon>
        <taxon>eudicotyledons</taxon>
        <taxon>Gunneridae</taxon>
        <taxon>Pentapetalae</taxon>
        <taxon>rosids</taxon>
        <taxon>fabids</taxon>
        <taxon>Fabales</taxon>
        <taxon>Fabaceae</taxon>
        <taxon>Papilionoideae</taxon>
        <taxon>50 kb inversion clade</taxon>
        <taxon>NPAAA clade</taxon>
        <taxon>indigoferoid/millettioid clade</taxon>
        <taxon>Phaseoleae</taxon>
        <taxon>Vigna</taxon>
    </lineage>
</organism>
<keyword evidence="1" id="KW-0472">Membrane</keyword>
<evidence type="ECO:0000313" key="3">
    <source>
        <dbReference type="Proteomes" id="UP000291084"/>
    </source>
</evidence>
<dbReference type="EMBL" id="AP015034">
    <property type="protein sequence ID" value="BAT75774.1"/>
    <property type="molecule type" value="Genomic_DNA"/>
</dbReference>
<protein>
    <submittedName>
        <fullName evidence="2">Uncharacterized protein</fullName>
    </submittedName>
</protein>
<evidence type="ECO:0000256" key="1">
    <source>
        <dbReference type="SAM" id="Phobius"/>
    </source>
</evidence>
<feature type="transmembrane region" description="Helical" evidence="1">
    <location>
        <begin position="40"/>
        <end position="59"/>
    </location>
</feature>
<proteinExistence type="predicted"/>